<reference evidence="9 10" key="1">
    <citation type="journal article" date="2019" name="Int. J. Syst. Evol. Microbiol.">
        <title>The Global Catalogue of Microorganisms (GCM) 10K type strain sequencing project: providing services to taxonomists for standard genome sequencing and annotation.</title>
        <authorList>
            <consortium name="The Broad Institute Genomics Platform"/>
            <consortium name="The Broad Institute Genome Sequencing Center for Infectious Disease"/>
            <person name="Wu L."/>
            <person name="Ma J."/>
        </authorList>
    </citation>
    <scope>NUCLEOTIDE SEQUENCE [LARGE SCALE GENOMIC DNA]</scope>
    <source>
        <strain evidence="9 10">CGMCC 1.12553</strain>
    </source>
</reference>
<dbReference type="PRINTS" id="PR00335">
    <property type="entry name" value="KUPTAKETRKA"/>
</dbReference>
<keyword evidence="5" id="KW-0520">NAD</keyword>
<dbReference type="InterPro" id="IPR036721">
    <property type="entry name" value="RCK_C_sf"/>
</dbReference>
<keyword evidence="4" id="KW-0630">Potassium</keyword>
<gene>
    <name evidence="9" type="ORF">ACFO0N_12150</name>
</gene>
<dbReference type="RefSeq" id="WP_267623502.1">
    <property type="nucleotide sequence ID" value="NZ_JAODIW010000008.1"/>
</dbReference>
<protein>
    <submittedName>
        <fullName evidence="9">Potassium channel family protein</fullName>
    </submittedName>
</protein>
<dbReference type="Gene3D" id="3.40.50.720">
    <property type="entry name" value="NAD(P)-binding Rossmann-like Domain"/>
    <property type="match status" value="1"/>
</dbReference>
<dbReference type="Proteomes" id="UP001595921">
    <property type="component" value="Unassembled WGS sequence"/>
</dbReference>
<organism evidence="9 10">
    <name type="scientific">Halobium salinum</name>
    <dbReference type="NCBI Taxonomy" id="1364940"/>
    <lineage>
        <taxon>Archaea</taxon>
        <taxon>Methanobacteriati</taxon>
        <taxon>Methanobacteriota</taxon>
        <taxon>Stenosarchaea group</taxon>
        <taxon>Halobacteria</taxon>
        <taxon>Halobacteriales</taxon>
        <taxon>Haloferacaceae</taxon>
        <taxon>Halobium</taxon>
    </lineage>
</organism>
<dbReference type="Pfam" id="PF02080">
    <property type="entry name" value="TrkA_C"/>
    <property type="match status" value="1"/>
</dbReference>
<accession>A0ABD5PD95</accession>
<evidence type="ECO:0000256" key="3">
    <source>
        <dbReference type="ARBA" id="ARBA00022538"/>
    </source>
</evidence>
<dbReference type="SUPFAM" id="SSF116726">
    <property type="entry name" value="TrkA C-terminal domain-like"/>
    <property type="match status" value="1"/>
</dbReference>
<dbReference type="PROSITE" id="PS51201">
    <property type="entry name" value="RCK_N"/>
    <property type="match status" value="1"/>
</dbReference>
<keyword evidence="9" id="KW-0407">Ion channel</keyword>
<comment type="function">
    <text evidence="1">Part of a potassium transport system.</text>
</comment>
<feature type="domain" description="RCK N-terminal" evidence="7">
    <location>
        <begin position="16"/>
        <end position="130"/>
    </location>
</feature>
<name>A0ABD5PD95_9EURY</name>
<evidence type="ECO:0000313" key="10">
    <source>
        <dbReference type="Proteomes" id="UP001595921"/>
    </source>
</evidence>
<dbReference type="InterPro" id="IPR036291">
    <property type="entry name" value="NAD(P)-bd_dom_sf"/>
</dbReference>
<comment type="caution">
    <text evidence="9">The sequence shown here is derived from an EMBL/GenBank/DDBJ whole genome shotgun (WGS) entry which is preliminary data.</text>
</comment>
<keyword evidence="6" id="KW-0406">Ion transport</keyword>
<dbReference type="InterPro" id="IPR050721">
    <property type="entry name" value="Trk_Ktr_HKT_K-transport"/>
</dbReference>
<dbReference type="Pfam" id="PF02254">
    <property type="entry name" value="TrkA_N"/>
    <property type="match status" value="1"/>
</dbReference>
<dbReference type="SUPFAM" id="SSF51735">
    <property type="entry name" value="NAD(P)-binding Rossmann-fold domains"/>
    <property type="match status" value="1"/>
</dbReference>
<evidence type="ECO:0000259" key="7">
    <source>
        <dbReference type="PROSITE" id="PS51201"/>
    </source>
</evidence>
<dbReference type="AlphaFoldDB" id="A0ABD5PD95"/>
<evidence type="ECO:0000256" key="1">
    <source>
        <dbReference type="ARBA" id="ARBA00003660"/>
    </source>
</evidence>
<keyword evidence="10" id="KW-1185">Reference proteome</keyword>
<evidence type="ECO:0000256" key="5">
    <source>
        <dbReference type="ARBA" id="ARBA00023027"/>
    </source>
</evidence>
<sequence length="228" mass="24509">MSRNPTSDTDYERTGDLRVVVAGGGELGLRTAELLHDRGHNVTLVETDAERAAELSDEYVATVIEGDASRPSVLRQARLDRADVVAALTDDEATNFAVCMAAQRLADVRTVMRTTTTPDDLYAEFVDGVVFPERSGARTAANEITGVGVRTVEEVFGDVEVLEVEIAEGAPVAGKRLDEVRLPRGSIIVVDYQGNRIGGPETVLEPGARYVVAVESDVVDEVLNLLRG</sequence>
<feature type="domain" description="RCK C-terminal" evidence="8">
    <location>
        <begin position="149"/>
        <end position="228"/>
    </location>
</feature>
<evidence type="ECO:0000256" key="4">
    <source>
        <dbReference type="ARBA" id="ARBA00022958"/>
    </source>
</evidence>
<dbReference type="GO" id="GO:0034220">
    <property type="term" value="P:monoatomic ion transmembrane transport"/>
    <property type="evidence" value="ECO:0007669"/>
    <property type="project" value="UniProtKB-KW"/>
</dbReference>
<evidence type="ECO:0000313" key="9">
    <source>
        <dbReference type="EMBL" id="MFC4358693.1"/>
    </source>
</evidence>
<keyword evidence="2" id="KW-0813">Transport</keyword>
<dbReference type="EMBL" id="JBHSDS010000006">
    <property type="protein sequence ID" value="MFC4358693.1"/>
    <property type="molecule type" value="Genomic_DNA"/>
</dbReference>
<dbReference type="InterPro" id="IPR006036">
    <property type="entry name" value="K_uptake_TrkA"/>
</dbReference>
<dbReference type="InterPro" id="IPR003148">
    <property type="entry name" value="RCK_N"/>
</dbReference>
<dbReference type="PROSITE" id="PS51202">
    <property type="entry name" value="RCK_C"/>
    <property type="match status" value="1"/>
</dbReference>
<dbReference type="GO" id="GO:0006813">
    <property type="term" value="P:potassium ion transport"/>
    <property type="evidence" value="ECO:0007669"/>
    <property type="project" value="UniProtKB-KW"/>
</dbReference>
<proteinExistence type="predicted"/>
<dbReference type="InterPro" id="IPR006037">
    <property type="entry name" value="RCK_C"/>
</dbReference>
<evidence type="ECO:0000256" key="6">
    <source>
        <dbReference type="ARBA" id="ARBA00023065"/>
    </source>
</evidence>
<evidence type="ECO:0000256" key="2">
    <source>
        <dbReference type="ARBA" id="ARBA00022448"/>
    </source>
</evidence>
<keyword evidence="3" id="KW-0633">Potassium transport</keyword>
<dbReference type="Gene3D" id="3.30.70.1450">
    <property type="entry name" value="Regulator of K+ conductance, C-terminal domain"/>
    <property type="match status" value="1"/>
</dbReference>
<evidence type="ECO:0000259" key="8">
    <source>
        <dbReference type="PROSITE" id="PS51202"/>
    </source>
</evidence>
<dbReference type="PANTHER" id="PTHR43833">
    <property type="entry name" value="POTASSIUM CHANNEL PROTEIN 2-RELATED-RELATED"/>
    <property type="match status" value="1"/>
</dbReference>
<dbReference type="PANTHER" id="PTHR43833:SF5">
    <property type="entry name" value="TRK SYSTEM POTASSIUM UPTAKE PROTEIN TRKA"/>
    <property type="match status" value="1"/>
</dbReference>